<comment type="similarity">
    <text evidence="2">Belongs to the amidase family.</text>
</comment>
<dbReference type="InterPro" id="IPR036928">
    <property type="entry name" value="AS_sf"/>
</dbReference>
<sequence length="517" mass="54318">MVGFQVGDGALIAEYDELDGLGLADLVKRGAVSALELVETAIDRIVSRNPPLNAVILTMFEEARKAVDEVDAGAAFVGVPFLLKDLLATVEGIPTSQGNRLLAKLPATGDSELVTRWKKAGLIVLGKTNTPEFGLTPYTEPDAFGPARNPWDPDRTPGGSSGGSAAAVAARMVPLASGGDGGGSIRIPASACGLFGLKPTRGRTPAGPFTGEPCAGFAVEHVLTRSVRDSATLLDLVQGPDVGAPHYLPSPPGSFLEAAGRPPGKLKIAVSAAPMLGGKVEPEILQAFSATAKLLEELGHDIVEAAPSIDAEAFSLSFLSVIAAELQVDIEEATRAAGVPVRVQDFDPSTLGMGLLGETLSAGELAAALRYLKLAARGVSQFFETYDILMTPVLARVPPPIGSLQPSAAEKKIIRAVGRVKAGWLLKRIGIAKRLAAETFSFIPWTPVFNVTGQPAMSVPLCWSDNDLPIGMHFVGRFADEERLFRLACQLEKRDHGSIVSRRSANLSLRSPGGPFR</sequence>
<dbReference type="Proteomes" id="UP000239340">
    <property type="component" value="Chromosome"/>
</dbReference>
<gene>
    <name evidence="6" type="ORF">NXT3_CH01918</name>
</gene>
<dbReference type="InterPro" id="IPR000120">
    <property type="entry name" value="Amidase"/>
</dbReference>
<dbReference type="Pfam" id="PF01425">
    <property type="entry name" value="Amidase"/>
    <property type="match status" value="1"/>
</dbReference>
<accession>A0A2L0H4S5</accession>
<evidence type="ECO:0000256" key="2">
    <source>
        <dbReference type="ARBA" id="ARBA00009199"/>
    </source>
</evidence>
<evidence type="ECO:0000259" key="5">
    <source>
        <dbReference type="Pfam" id="PF01425"/>
    </source>
</evidence>
<organism evidence="6 7">
    <name type="scientific">Rhizobium fredii</name>
    <name type="common">Sinorhizobium fredii</name>
    <dbReference type="NCBI Taxonomy" id="380"/>
    <lineage>
        <taxon>Bacteria</taxon>
        <taxon>Pseudomonadati</taxon>
        <taxon>Pseudomonadota</taxon>
        <taxon>Alphaproteobacteria</taxon>
        <taxon>Hyphomicrobiales</taxon>
        <taxon>Rhizobiaceae</taxon>
        <taxon>Sinorhizobium/Ensifer group</taxon>
        <taxon>Sinorhizobium</taxon>
    </lineage>
</organism>
<dbReference type="PANTHER" id="PTHR11895">
    <property type="entry name" value="TRANSAMIDASE"/>
    <property type="match status" value="1"/>
</dbReference>
<comment type="function">
    <text evidence="1">Hydrolyzes indole-3-acetamide (IAM) into indole-3-acetic acid (IAA).</text>
</comment>
<evidence type="ECO:0000313" key="6">
    <source>
        <dbReference type="EMBL" id="AUX76485.1"/>
    </source>
</evidence>
<dbReference type="InterPro" id="IPR020556">
    <property type="entry name" value="Amidase_CS"/>
</dbReference>
<evidence type="ECO:0000256" key="4">
    <source>
        <dbReference type="SAM" id="MobiDB-lite"/>
    </source>
</evidence>
<dbReference type="Gene3D" id="3.90.1300.10">
    <property type="entry name" value="Amidase signature (AS) domain"/>
    <property type="match status" value="1"/>
</dbReference>
<reference evidence="6 7" key="1">
    <citation type="submission" date="2017-10" db="EMBL/GenBank/DDBJ databases">
        <title>Analysis of the genome sequences of Rhizobium populations associated to common bean (phaseolus vulgaris).</title>
        <authorList>
            <person name="Bustos P."/>
            <person name="Santamaria R.I."/>
            <person name="Miranda-Sanchez F."/>
            <person name="Perez-Carrascal O."/>
            <person name="Juarez S."/>
            <person name="Lozano L."/>
            <person name="Martinez-Flores I."/>
            <person name="Vinuesa P."/>
            <person name="Martinez-Romero E."/>
            <person name="Cevallos M.A."/>
            <person name="Romero D."/>
            <person name="Davila G."/>
            <person name="Gonzalez V."/>
        </authorList>
    </citation>
    <scope>NUCLEOTIDE SEQUENCE [LARGE SCALE GENOMIC DNA]</scope>
    <source>
        <strain evidence="6 7">NXT3</strain>
    </source>
</reference>
<feature type="region of interest" description="Disordered" evidence="4">
    <location>
        <begin position="141"/>
        <end position="164"/>
    </location>
</feature>
<feature type="domain" description="Amidase" evidence="5">
    <location>
        <begin position="36"/>
        <end position="484"/>
    </location>
</feature>
<dbReference type="AlphaFoldDB" id="A0A2L0H4S5"/>
<dbReference type="PROSITE" id="PS00571">
    <property type="entry name" value="AMIDASES"/>
    <property type="match status" value="1"/>
</dbReference>
<dbReference type="SUPFAM" id="SSF75304">
    <property type="entry name" value="Amidase signature (AS) enzymes"/>
    <property type="match status" value="1"/>
</dbReference>
<dbReference type="PANTHER" id="PTHR11895:SF7">
    <property type="entry name" value="GLUTAMYL-TRNA(GLN) AMIDOTRANSFERASE SUBUNIT A, MITOCHONDRIAL"/>
    <property type="match status" value="1"/>
</dbReference>
<dbReference type="GO" id="GO:0003824">
    <property type="term" value="F:catalytic activity"/>
    <property type="evidence" value="ECO:0007669"/>
    <property type="project" value="InterPro"/>
</dbReference>
<dbReference type="EMBL" id="CP024307">
    <property type="protein sequence ID" value="AUX76485.1"/>
    <property type="molecule type" value="Genomic_DNA"/>
</dbReference>
<evidence type="ECO:0000313" key="7">
    <source>
        <dbReference type="Proteomes" id="UP000239340"/>
    </source>
</evidence>
<evidence type="ECO:0000256" key="1">
    <source>
        <dbReference type="ARBA" id="ARBA00003871"/>
    </source>
</evidence>
<dbReference type="RefSeq" id="WP_234828105.1">
    <property type="nucleotide sequence ID" value="NZ_CP024307.1"/>
</dbReference>
<evidence type="ECO:0000256" key="3">
    <source>
        <dbReference type="ARBA" id="ARBA00021874"/>
    </source>
</evidence>
<protein>
    <recommendedName>
        <fullName evidence="3">Indoleacetamide hydrolase</fullName>
    </recommendedName>
</protein>
<name>A0A2L0H4S5_RHIFR</name>
<proteinExistence type="inferred from homology"/>
<dbReference type="InterPro" id="IPR023631">
    <property type="entry name" value="Amidase_dom"/>
</dbReference>